<organism evidence="1 2">
    <name type="scientific">Malus domestica</name>
    <name type="common">Apple</name>
    <name type="synonym">Pyrus malus</name>
    <dbReference type="NCBI Taxonomy" id="3750"/>
    <lineage>
        <taxon>Eukaryota</taxon>
        <taxon>Viridiplantae</taxon>
        <taxon>Streptophyta</taxon>
        <taxon>Embryophyta</taxon>
        <taxon>Tracheophyta</taxon>
        <taxon>Spermatophyta</taxon>
        <taxon>Magnoliopsida</taxon>
        <taxon>eudicotyledons</taxon>
        <taxon>Gunneridae</taxon>
        <taxon>Pentapetalae</taxon>
        <taxon>rosids</taxon>
        <taxon>fabids</taxon>
        <taxon>Rosales</taxon>
        <taxon>Rosaceae</taxon>
        <taxon>Amygdaloideae</taxon>
        <taxon>Maleae</taxon>
        <taxon>Malus</taxon>
    </lineage>
</organism>
<dbReference type="EMBL" id="RDQH01000336">
    <property type="protein sequence ID" value="RXH87328.1"/>
    <property type="molecule type" value="Genomic_DNA"/>
</dbReference>
<sequence length="342" mass="39610">RLFLFSKTLIALRQTHHCTNLSHLICVFLQGPYVTAPYLFDLRTLAWCPLSPMPCNPHVYDFSNFTSLFVGPHLYIIGDSLFDTRSFPIDRPSPSSVVFLFDFSTSSPRCTVRKFFLHCGSKIGRDFRHRWRIPREFWVMGGYDESRIISRVFPVDEHYRDAVVTELKNGNGGCRWREVGDMWEAGERVRLGKIVVVEDGDDCGGPAAFMLDQNVIFKVRNASVTRSYEESACRVAKMFLLMLLPHNMYCRYDMASNRWCKESRPMQLSIRFVVLDGELHVITLLKAVEPAEIRRSRLHTRAGTLYVQIYHPKKKTWRSIITKSPFHYSLDFNTAVMSTICL</sequence>
<comment type="caution">
    <text evidence="1">The sequence shown here is derived from an EMBL/GenBank/DDBJ whole genome shotgun (WGS) entry which is preliminary data.</text>
</comment>
<dbReference type="PANTHER" id="PTHR47850">
    <property type="entry name" value="F-BOX/KELCH-REPEAT PROTEIN OR23"/>
    <property type="match status" value="1"/>
</dbReference>
<dbReference type="AlphaFoldDB" id="A0A498IVC5"/>
<protein>
    <submittedName>
        <fullName evidence="1">Uncharacterized protein</fullName>
    </submittedName>
</protein>
<dbReference type="Proteomes" id="UP000290289">
    <property type="component" value="Chromosome 10"/>
</dbReference>
<keyword evidence="2" id="KW-1185">Reference proteome</keyword>
<dbReference type="PANTHER" id="PTHR47850:SF1">
    <property type="entry name" value="F-BOX_KELCH-REPEAT PROTEIN OR23"/>
    <property type="match status" value="1"/>
</dbReference>
<accession>A0A498IVC5</accession>
<evidence type="ECO:0000313" key="2">
    <source>
        <dbReference type="Proteomes" id="UP000290289"/>
    </source>
</evidence>
<dbReference type="Gene3D" id="2.120.10.80">
    <property type="entry name" value="Kelch-type beta propeller"/>
    <property type="match status" value="1"/>
</dbReference>
<feature type="non-terminal residue" evidence="1">
    <location>
        <position position="1"/>
    </location>
</feature>
<reference evidence="1 2" key="1">
    <citation type="submission" date="2018-10" db="EMBL/GenBank/DDBJ databases">
        <title>A high-quality apple genome assembly.</title>
        <authorList>
            <person name="Hu J."/>
        </authorList>
    </citation>
    <scope>NUCLEOTIDE SEQUENCE [LARGE SCALE GENOMIC DNA]</scope>
    <source>
        <strain evidence="2">cv. HFTH1</strain>
        <tissue evidence="1">Young leaf</tissue>
    </source>
</reference>
<dbReference type="InterPro" id="IPR015915">
    <property type="entry name" value="Kelch-typ_b-propeller"/>
</dbReference>
<proteinExistence type="predicted"/>
<evidence type="ECO:0000313" key="1">
    <source>
        <dbReference type="EMBL" id="RXH87328.1"/>
    </source>
</evidence>
<name>A0A498IVC5_MALDO</name>
<gene>
    <name evidence="1" type="ORF">DVH24_028828</name>
</gene>
<dbReference type="SUPFAM" id="SSF117281">
    <property type="entry name" value="Kelch motif"/>
    <property type="match status" value="1"/>
</dbReference>